<dbReference type="EMBL" id="BMKB01000002">
    <property type="protein sequence ID" value="GGA48197.1"/>
    <property type="molecule type" value="Genomic_DNA"/>
</dbReference>
<keyword evidence="1" id="KW-0812">Transmembrane</keyword>
<feature type="transmembrane region" description="Helical" evidence="1">
    <location>
        <begin position="6"/>
        <end position="28"/>
    </location>
</feature>
<dbReference type="Proteomes" id="UP000596977">
    <property type="component" value="Unassembled WGS sequence"/>
</dbReference>
<evidence type="ECO:0008006" key="4">
    <source>
        <dbReference type="Google" id="ProtNLM"/>
    </source>
</evidence>
<dbReference type="AlphaFoldDB" id="A0A916RBR3"/>
<feature type="transmembrane region" description="Helical" evidence="1">
    <location>
        <begin position="53"/>
        <end position="73"/>
    </location>
</feature>
<evidence type="ECO:0000313" key="2">
    <source>
        <dbReference type="EMBL" id="GGA48197.1"/>
    </source>
</evidence>
<keyword evidence="1" id="KW-0472">Membrane</keyword>
<evidence type="ECO:0000313" key="3">
    <source>
        <dbReference type="Proteomes" id="UP000596977"/>
    </source>
</evidence>
<sequence length="154" mass="16590">MLELVHYLHIVSGATWGGAAIMATLVWIPAMQALPPDSISGFFSAAGKRARRIIGLAGMTVIITGLLRAYLGGGVRSLEDLWSPYGLWVLAALGVFFGMRLYGKHSGKGIGEALKRGEDPRPAMRESFKVDVLVYPGGVLLLLGIMVIMRMGLY</sequence>
<comment type="caution">
    <text evidence="2">The sequence shown here is derived from an EMBL/GenBank/DDBJ whole genome shotgun (WGS) entry which is preliminary data.</text>
</comment>
<name>A0A916RBR3_9HYPH</name>
<feature type="transmembrane region" description="Helical" evidence="1">
    <location>
        <begin position="132"/>
        <end position="153"/>
    </location>
</feature>
<dbReference type="RefSeq" id="WP_127070933.1">
    <property type="nucleotide sequence ID" value="NZ_BMKB01000002.1"/>
</dbReference>
<evidence type="ECO:0000256" key="1">
    <source>
        <dbReference type="SAM" id="Phobius"/>
    </source>
</evidence>
<keyword evidence="1" id="KW-1133">Transmembrane helix</keyword>
<accession>A0A916RBR3</accession>
<proteinExistence type="predicted"/>
<reference evidence="2 3" key="1">
    <citation type="journal article" date="2014" name="Int. J. Syst. Evol. Microbiol.">
        <title>Complete genome sequence of Corynebacterium casei LMG S-19264T (=DSM 44701T), isolated from a smear-ripened cheese.</title>
        <authorList>
            <consortium name="US DOE Joint Genome Institute (JGI-PGF)"/>
            <person name="Walter F."/>
            <person name="Albersmeier A."/>
            <person name="Kalinowski J."/>
            <person name="Ruckert C."/>
        </authorList>
    </citation>
    <scope>NUCLEOTIDE SEQUENCE [LARGE SCALE GENOMIC DNA]</scope>
    <source>
        <strain evidence="2 3">CGMCC 1.15896</strain>
    </source>
</reference>
<keyword evidence="3" id="KW-1185">Reference proteome</keyword>
<feature type="transmembrane region" description="Helical" evidence="1">
    <location>
        <begin position="85"/>
        <end position="102"/>
    </location>
</feature>
<dbReference type="OrthoDB" id="5522990at2"/>
<protein>
    <recommendedName>
        <fullName evidence="4">Copper resistance protein D domain-containing protein</fullName>
    </recommendedName>
</protein>
<gene>
    <name evidence="2" type="ORF">GCM10011499_17590</name>
</gene>
<organism evidence="2 3">
    <name type="scientific">Pelagibacterium lentulum</name>
    <dbReference type="NCBI Taxonomy" id="2029865"/>
    <lineage>
        <taxon>Bacteria</taxon>
        <taxon>Pseudomonadati</taxon>
        <taxon>Pseudomonadota</taxon>
        <taxon>Alphaproteobacteria</taxon>
        <taxon>Hyphomicrobiales</taxon>
        <taxon>Devosiaceae</taxon>
        <taxon>Pelagibacterium</taxon>
    </lineage>
</organism>